<dbReference type="GO" id="GO:0006351">
    <property type="term" value="P:DNA-templated transcription"/>
    <property type="evidence" value="ECO:0007669"/>
    <property type="project" value="InterPro"/>
</dbReference>
<dbReference type="Gene3D" id="4.10.240.10">
    <property type="entry name" value="Zn(2)-C6 fungal-type DNA-binding domain"/>
    <property type="match status" value="1"/>
</dbReference>
<dbReference type="GO" id="GO:0005634">
    <property type="term" value="C:nucleus"/>
    <property type="evidence" value="ECO:0007669"/>
    <property type="project" value="UniProtKB-SubCell"/>
</dbReference>
<evidence type="ECO:0000259" key="6">
    <source>
        <dbReference type="Pfam" id="PF04082"/>
    </source>
</evidence>
<keyword evidence="5" id="KW-0539">Nucleus</keyword>
<dbReference type="EMBL" id="KL198007">
    <property type="protein sequence ID" value="KDQ29849.1"/>
    <property type="molecule type" value="Genomic_DNA"/>
</dbReference>
<dbReference type="GO" id="GO:0000981">
    <property type="term" value="F:DNA-binding transcription factor activity, RNA polymerase II-specific"/>
    <property type="evidence" value="ECO:0007669"/>
    <property type="project" value="InterPro"/>
</dbReference>
<evidence type="ECO:0000256" key="4">
    <source>
        <dbReference type="ARBA" id="ARBA00023163"/>
    </source>
</evidence>
<dbReference type="InParanoid" id="A0A067NPM6"/>
<feature type="non-terminal residue" evidence="7">
    <location>
        <position position="1"/>
    </location>
</feature>
<protein>
    <recommendedName>
        <fullName evidence="6">Xylanolytic transcriptional activator regulatory domain-containing protein</fullName>
    </recommendedName>
</protein>
<dbReference type="Pfam" id="PF04082">
    <property type="entry name" value="Fungal_trans"/>
    <property type="match status" value="1"/>
</dbReference>
<keyword evidence="4" id="KW-0804">Transcription</keyword>
<feature type="domain" description="Xylanolytic transcriptional activator regulatory" evidence="6">
    <location>
        <begin position="111"/>
        <end position="296"/>
    </location>
</feature>
<sequence length="475" mass="52582">KCDGARPICGQCMRGDRAEDCEYAANSSYSRTQGLEDTIARMEARIRELENPDNGQGAKLVLRNPYFANEFQQLPSSDLPVSSHVAPSKHQPIDRFLHSAVEVGFFLNTNRFRQSSLRDLPHGHHERPHPVLLSAAYLWGIHLTGEPYTQHEDAILTRALSQLTGSLSSTHPQRIMHTIQAKVLLIHYLYANGRLLEGKYHTSSVVGLALAARLNKVRSSEVIDANPLPAPVDSVEEGERIRACWTIFSLDKCWAVAFDSPPNTHCPAEMAGQQLDTPWPLEMAEYEQVSAFSNRTSYTLQNFLNEIPASDSGDSALGFLAKGAILWELSTKIFHQFRAASGQTLATHIDTFKRLDRLIDQVIASIERASLGRKEYILPRCIASAAAIRLHSGLANTNPLSRGKCLIAAEAIVLSLNSIPDLDSAYANPIIAVSSLLAPPSSHRFSLPFYHIFLVRVDSGFASHLRRGHFMAFGR</sequence>
<evidence type="ECO:0000256" key="1">
    <source>
        <dbReference type="ARBA" id="ARBA00004123"/>
    </source>
</evidence>
<dbReference type="GO" id="GO:0008270">
    <property type="term" value="F:zinc ion binding"/>
    <property type="evidence" value="ECO:0007669"/>
    <property type="project" value="InterPro"/>
</dbReference>
<gene>
    <name evidence="7" type="ORF">PLEOSDRAFT_1039722</name>
</gene>
<dbReference type="Proteomes" id="UP000027073">
    <property type="component" value="Unassembled WGS sequence"/>
</dbReference>
<evidence type="ECO:0000256" key="2">
    <source>
        <dbReference type="ARBA" id="ARBA00022723"/>
    </source>
</evidence>
<accession>A0A067NPM6</accession>
<dbReference type="PANTHER" id="PTHR47338:SF29">
    <property type="entry name" value="ZN(2)-C6 FUNGAL-TYPE DOMAIN-CONTAINING PROTEIN"/>
    <property type="match status" value="1"/>
</dbReference>
<dbReference type="InterPro" id="IPR036864">
    <property type="entry name" value="Zn2-C6_fun-type_DNA-bd_sf"/>
</dbReference>
<evidence type="ECO:0000256" key="3">
    <source>
        <dbReference type="ARBA" id="ARBA00023015"/>
    </source>
</evidence>
<dbReference type="PANTHER" id="PTHR47338">
    <property type="entry name" value="ZN(II)2CYS6 TRANSCRIPTION FACTOR (EUROFUNG)-RELATED"/>
    <property type="match status" value="1"/>
</dbReference>
<dbReference type="InterPro" id="IPR050815">
    <property type="entry name" value="TF_fung"/>
</dbReference>
<dbReference type="STRING" id="1137138.A0A067NPM6"/>
<reference evidence="8" key="1">
    <citation type="journal article" date="2014" name="Proc. Natl. Acad. Sci. U.S.A.">
        <title>Extensive sampling of basidiomycete genomes demonstrates inadequacy of the white-rot/brown-rot paradigm for wood decay fungi.</title>
        <authorList>
            <person name="Riley R."/>
            <person name="Salamov A.A."/>
            <person name="Brown D.W."/>
            <person name="Nagy L.G."/>
            <person name="Floudas D."/>
            <person name="Held B.W."/>
            <person name="Levasseur A."/>
            <person name="Lombard V."/>
            <person name="Morin E."/>
            <person name="Otillar R."/>
            <person name="Lindquist E.A."/>
            <person name="Sun H."/>
            <person name="LaButti K.M."/>
            <person name="Schmutz J."/>
            <person name="Jabbour D."/>
            <person name="Luo H."/>
            <person name="Baker S.E."/>
            <person name="Pisabarro A.G."/>
            <person name="Walton J.D."/>
            <person name="Blanchette R.A."/>
            <person name="Henrissat B."/>
            <person name="Martin F."/>
            <person name="Cullen D."/>
            <person name="Hibbett D.S."/>
            <person name="Grigoriev I.V."/>
        </authorList>
    </citation>
    <scope>NUCLEOTIDE SEQUENCE [LARGE SCALE GENOMIC DNA]</scope>
    <source>
        <strain evidence="8">PC15</strain>
    </source>
</reference>
<keyword evidence="2" id="KW-0479">Metal-binding</keyword>
<name>A0A067NPM6_PLEO1</name>
<dbReference type="AlphaFoldDB" id="A0A067NPM6"/>
<evidence type="ECO:0000256" key="5">
    <source>
        <dbReference type="ARBA" id="ARBA00023242"/>
    </source>
</evidence>
<dbReference type="OrthoDB" id="2309723at2759"/>
<evidence type="ECO:0000313" key="7">
    <source>
        <dbReference type="EMBL" id="KDQ29849.1"/>
    </source>
</evidence>
<dbReference type="VEuPathDB" id="FungiDB:PLEOSDRAFT_1039722"/>
<evidence type="ECO:0000313" key="8">
    <source>
        <dbReference type="Proteomes" id="UP000027073"/>
    </source>
</evidence>
<dbReference type="GO" id="GO:0003677">
    <property type="term" value="F:DNA binding"/>
    <property type="evidence" value="ECO:0007669"/>
    <property type="project" value="InterPro"/>
</dbReference>
<dbReference type="InterPro" id="IPR007219">
    <property type="entry name" value="XnlR_reg_dom"/>
</dbReference>
<dbReference type="CDD" id="cd12148">
    <property type="entry name" value="fungal_TF_MHR"/>
    <property type="match status" value="1"/>
</dbReference>
<organism evidence="7 8">
    <name type="scientific">Pleurotus ostreatus (strain PC15)</name>
    <name type="common">Oyster mushroom</name>
    <dbReference type="NCBI Taxonomy" id="1137138"/>
    <lineage>
        <taxon>Eukaryota</taxon>
        <taxon>Fungi</taxon>
        <taxon>Dikarya</taxon>
        <taxon>Basidiomycota</taxon>
        <taxon>Agaricomycotina</taxon>
        <taxon>Agaricomycetes</taxon>
        <taxon>Agaricomycetidae</taxon>
        <taxon>Agaricales</taxon>
        <taxon>Pleurotineae</taxon>
        <taxon>Pleurotaceae</taxon>
        <taxon>Pleurotus</taxon>
    </lineage>
</organism>
<proteinExistence type="predicted"/>
<keyword evidence="3" id="KW-0805">Transcription regulation</keyword>
<dbReference type="HOGENOM" id="CLU_022337_1_1_1"/>
<comment type="subcellular location">
    <subcellularLocation>
        <location evidence="1">Nucleus</location>
    </subcellularLocation>
</comment>